<organism evidence="12 13">
    <name type="scientific">Trichogramma brassicae</name>
    <dbReference type="NCBI Taxonomy" id="86971"/>
    <lineage>
        <taxon>Eukaryota</taxon>
        <taxon>Metazoa</taxon>
        <taxon>Ecdysozoa</taxon>
        <taxon>Arthropoda</taxon>
        <taxon>Hexapoda</taxon>
        <taxon>Insecta</taxon>
        <taxon>Pterygota</taxon>
        <taxon>Neoptera</taxon>
        <taxon>Endopterygota</taxon>
        <taxon>Hymenoptera</taxon>
        <taxon>Apocrita</taxon>
        <taxon>Proctotrupomorpha</taxon>
        <taxon>Chalcidoidea</taxon>
        <taxon>Trichogrammatidae</taxon>
        <taxon>Trichogramma</taxon>
    </lineage>
</organism>
<feature type="compositionally biased region" description="Polar residues" evidence="10">
    <location>
        <begin position="428"/>
        <end position="453"/>
    </location>
</feature>
<accession>A0A6H5J401</accession>
<dbReference type="Pfam" id="PF00400">
    <property type="entry name" value="WD40"/>
    <property type="match status" value="4"/>
</dbReference>
<evidence type="ECO:0000256" key="10">
    <source>
        <dbReference type="SAM" id="MobiDB-lite"/>
    </source>
</evidence>
<comment type="subcellular location">
    <subcellularLocation>
        <location evidence="1">Cytoplasm</location>
    </subcellularLocation>
</comment>
<dbReference type="InterPro" id="IPR036322">
    <property type="entry name" value="WD40_repeat_dom_sf"/>
</dbReference>
<dbReference type="FunFam" id="2.130.10.10:FF:000362">
    <property type="entry name" value="Coronin"/>
    <property type="match status" value="1"/>
</dbReference>
<evidence type="ECO:0000259" key="11">
    <source>
        <dbReference type="SMART" id="SM01166"/>
    </source>
</evidence>
<dbReference type="InterPro" id="IPR015048">
    <property type="entry name" value="DUF1899"/>
</dbReference>
<gene>
    <name evidence="12" type="ORF">TBRA_LOCUS14728</name>
</gene>
<dbReference type="PROSITE" id="PS50294">
    <property type="entry name" value="WD_REPEATS_REGION"/>
    <property type="match status" value="3"/>
</dbReference>
<name>A0A6H5J401_9HYME</name>
<dbReference type="PROSITE" id="PS50082">
    <property type="entry name" value="WD_REPEATS_2"/>
    <property type="match status" value="5"/>
</dbReference>
<evidence type="ECO:0000256" key="3">
    <source>
        <dbReference type="ARBA" id="ARBA00022490"/>
    </source>
</evidence>
<dbReference type="EMBL" id="CADCXV010001272">
    <property type="protein sequence ID" value="CAB0043140.1"/>
    <property type="molecule type" value="Genomic_DNA"/>
</dbReference>
<keyword evidence="4 8" id="KW-0853">WD repeat</keyword>
<evidence type="ECO:0000256" key="6">
    <source>
        <dbReference type="ARBA" id="ARBA00023203"/>
    </source>
</evidence>
<evidence type="ECO:0000256" key="9">
    <source>
        <dbReference type="RuleBase" id="RU280818"/>
    </source>
</evidence>
<feature type="repeat" description="WD" evidence="8">
    <location>
        <begin position="738"/>
        <end position="773"/>
    </location>
</feature>
<feature type="repeat" description="WD" evidence="8">
    <location>
        <begin position="167"/>
        <end position="208"/>
    </location>
</feature>
<reference evidence="12 13" key="1">
    <citation type="submission" date="2020-02" db="EMBL/GenBank/DDBJ databases">
        <authorList>
            <person name="Ferguson B K."/>
        </authorList>
    </citation>
    <scope>NUCLEOTIDE SEQUENCE [LARGE SCALE GENOMIC DNA]</scope>
</reference>
<feature type="compositionally biased region" description="Polar residues" evidence="10">
    <location>
        <begin position="586"/>
        <end position="596"/>
    </location>
</feature>
<keyword evidence="6" id="KW-0009">Actin-binding</keyword>
<evidence type="ECO:0000313" key="12">
    <source>
        <dbReference type="EMBL" id="CAB0043140.1"/>
    </source>
</evidence>
<evidence type="ECO:0000256" key="8">
    <source>
        <dbReference type="PROSITE-ProRule" id="PRU00221"/>
    </source>
</evidence>
<dbReference type="InterPro" id="IPR019775">
    <property type="entry name" value="WD40_repeat_CS"/>
</dbReference>
<keyword evidence="5 9" id="KW-0677">Repeat</keyword>
<dbReference type="AlphaFoldDB" id="A0A6H5J401"/>
<feature type="compositionally biased region" description="Basic and acidic residues" evidence="10">
    <location>
        <begin position="562"/>
        <end position="581"/>
    </location>
</feature>
<evidence type="ECO:0000256" key="1">
    <source>
        <dbReference type="ARBA" id="ARBA00004496"/>
    </source>
</evidence>
<feature type="domain" description="DUF1899" evidence="11">
    <location>
        <begin position="614"/>
        <end position="679"/>
    </location>
</feature>
<feature type="repeat" description="WD" evidence="8">
    <location>
        <begin position="75"/>
        <end position="117"/>
    </location>
</feature>
<dbReference type="PANTHER" id="PTHR10856">
    <property type="entry name" value="CORONIN"/>
    <property type="match status" value="1"/>
</dbReference>
<dbReference type="SMART" id="SM00320">
    <property type="entry name" value="WD40"/>
    <property type="match status" value="6"/>
</dbReference>
<dbReference type="PANTHER" id="PTHR10856:SF20">
    <property type="entry name" value="CORONIN-7"/>
    <property type="match status" value="1"/>
</dbReference>
<evidence type="ECO:0000256" key="4">
    <source>
        <dbReference type="ARBA" id="ARBA00022574"/>
    </source>
</evidence>
<evidence type="ECO:0000256" key="7">
    <source>
        <dbReference type="ARBA" id="ARBA00024838"/>
    </source>
</evidence>
<dbReference type="OrthoDB" id="1850764at2759"/>
<dbReference type="GO" id="GO:0005737">
    <property type="term" value="C:cytoplasm"/>
    <property type="evidence" value="ECO:0007669"/>
    <property type="project" value="UniProtKB-SubCell"/>
</dbReference>
<dbReference type="SMART" id="SM01167">
    <property type="entry name" value="DUF1900"/>
    <property type="match status" value="2"/>
</dbReference>
<dbReference type="InterPro" id="IPR015505">
    <property type="entry name" value="Coronin"/>
</dbReference>
<evidence type="ECO:0000313" key="13">
    <source>
        <dbReference type="Proteomes" id="UP000479190"/>
    </source>
</evidence>
<dbReference type="GO" id="GO:0003779">
    <property type="term" value="F:actin binding"/>
    <property type="evidence" value="ECO:0007669"/>
    <property type="project" value="UniProtKB-KW"/>
</dbReference>
<keyword evidence="3" id="KW-0963">Cytoplasm</keyword>
<feature type="repeat" description="WD" evidence="8">
    <location>
        <begin position="688"/>
        <end position="730"/>
    </location>
</feature>
<dbReference type="InterPro" id="IPR015943">
    <property type="entry name" value="WD40/YVTN_repeat-like_dom_sf"/>
</dbReference>
<dbReference type="SMART" id="SM01166">
    <property type="entry name" value="DUF1899"/>
    <property type="match status" value="2"/>
</dbReference>
<comment type="function">
    <text evidence="7">F-actin regulator involved in anterograde Golgi to endosome transport: upon ubiquitination via 'Lys-33'-linked ubiquitin chains by the BCR(KLHL20) E3 ubiquitin ligase complex, interacts with EPS15 and localizes to the trans-Golgi network, where it promotes actin polymerization, thereby facilitating post-Golgi trafficking. May play a role in the maintenance of the Golgi apparatus morphology.</text>
</comment>
<dbReference type="FunFam" id="2.130.10.10:FF:000076">
    <property type="entry name" value="Coronin"/>
    <property type="match status" value="1"/>
</dbReference>
<proteinExistence type="inferred from homology"/>
<feature type="domain" description="DUF1899" evidence="11">
    <location>
        <begin position="4"/>
        <end position="66"/>
    </location>
</feature>
<dbReference type="Gene3D" id="2.130.10.10">
    <property type="entry name" value="YVTN repeat-like/Quinoprotein amine dehydrogenase"/>
    <property type="match status" value="2"/>
</dbReference>
<keyword evidence="13" id="KW-1185">Reference proteome</keyword>
<dbReference type="Pfam" id="PF12894">
    <property type="entry name" value="ANAPC4_WD40"/>
    <property type="match status" value="1"/>
</dbReference>
<dbReference type="InterPro" id="IPR001680">
    <property type="entry name" value="WD40_rpt"/>
</dbReference>
<dbReference type="Pfam" id="PF16300">
    <property type="entry name" value="WD40_4"/>
    <property type="match status" value="2"/>
</dbReference>
<evidence type="ECO:0000256" key="2">
    <source>
        <dbReference type="ARBA" id="ARBA00009482"/>
    </source>
</evidence>
<dbReference type="GO" id="GO:0030036">
    <property type="term" value="P:actin cytoskeleton organization"/>
    <property type="evidence" value="ECO:0007669"/>
    <property type="project" value="UniProtKB-ARBA"/>
</dbReference>
<dbReference type="SUPFAM" id="SSF50978">
    <property type="entry name" value="WD40 repeat-like"/>
    <property type="match status" value="2"/>
</dbReference>
<feature type="compositionally biased region" description="Basic and acidic residues" evidence="10">
    <location>
        <begin position="496"/>
        <end position="512"/>
    </location>
</feature>
<feature type="repeat" description="WD" evidence="8">
    <location>
        <begin position="787"/>
        <end position="828"/>
    </location>
</feature>
<comment type="similarity">
    <text evidence="2 9">Belongs to the WD repeat coronin family.</text>
</comment>
<dbReference type="InterPro" id="IPR024977">
    <property type="entry name" value="Apc4-like_WD40_dom"/>
</dbReference>
<sequence>MAWRFKASKYKNATPIVPKPEACIRDISVGSYQTYGNNIAASAAFMSFNVDHNGSSLAVLPLEDCGRKSKTMPLLHAHADTVTDMDFSPFHDGLLATGSQDCLVKLWHIPEAGLEESLCNPECTFSHRQRRVEVVRWHPSAEHLLTTVSYTNLSLWDVLSQKEIFSNNEHKEVIQSVSWKQDGTLLASTCKDKQVRIIDPRTTKNIVSSASSHQSIKDSRIVWLGNSDRILTTGFDAARLRQVYIRDLRNLSDPIKTLELDCSTGILMPLFDADTNMLFLAGKGDTTIMYLEVTDKDPHLVEGIRHSGEQTKGVCLVPKRALNVMQAEVNRVLQLTSSMVIPIMYQVPRKTYRDFHADIYPETAGCIANNTAISWIQGHNLPVPKISLDPAKRAKGEEPIMPRLGPKPFQAKSASQEFSFDRVFSVPQAPNLSESNGTTNGASNGHSDANNENGADKSPTYENDRQEATSKSDSSSIEEDANSSDSGYKPKTPSTAERRKLFEVKPPSKDESPENEDPGNFERGGSNRNSIAERRRLYENRSASATDGNLAEKAAGSPTSIRRRDSFKSKNDLTKDEEPQPLKKSQPPSMLRQQSMDPRLESSSTPTPKRTSTVFGRVSKFRHLKGTPGHKSTHIENIRNISRQISGECDGFHANSDRVAVPLSGPGGKIAVLELKKTGRLPDGVMPALVHGATVMDFQWDPFDNQRLAVACDDGMIRVWKIPSQGLTQPTNEPQHIIEAHTDKIYLIKFHPLASDVLASASYDMTVKIWDLEPLNLGATIKNRITLTGHTDQIFSLAWSPCGQYLATACKDGKLRIYQPRNSDTPIKEGKGPVGTRGARVVWALDGRFLVVMGFDKVSERQILVFKAENLNAPLNTVGLDVSPAILMPYYDDDSSTLFLTGRGDSTIYAFEVTEETPYICPLSHHRCASLHQGLSFLPKNKCDVASVEFASALRLTNNTIEPLSFTVPRIKSELFQDDLFPPTKVTWKATINSREWFNGSKKQAARISLKPPGMDNLSESQGQAVVTAPVSAKQNSEKLSVSQPYSRLTGYHPDVRSKQNDIQKTLSSLVGDVVTCPLEQDLMEGVDEHEWVSFSDLLLQQKLFCLKNIF</sequence>
<protein>
    <recommendedName>
        <fullName evidence="9">Coronin</fullName>
    </recommendedName>
</protein>
<feature type="compositionally biased region" description="Low complexity" evidence="10">
    <location>
        <begin position="602"/>
        <end position="613"/>
    </location>
</feature>
<feature type="region of interest" description="Disordered" evidence="10">
    <location>
        <begin position="428"/>
        <end position="614"/>
    </location>
</feature>
<evidence type="ECO:0000256" key="5">
    <source>
        <dbReference type="ARBA" id="ARBA00022737"/>
    </source>
</evidence>
<dbReference type="Pfam" id="PF08953">
    <property type="entry name" value="DUF1899"/>
    <property type="match status" value="2"/>
</dbReference>
<dbReference type="PROSITE" id="PS00678">
    <property type="entry name" value="WD_REPEATS_1"/>
    <property type="match status" value="1"/>
</dbReference>
<dbReference type="Proteomes" id="UP000479190">
    <property type="component" value="Unassembled WGS sequence"/>
</dbReference>